<evidence type="ECO:0000313" key="3">
    <source>
        <dbReference type="EMBL" id="MFB5268395.1"/>
    </source>
</evidence>
<comment type="subcellular location">
    <subcellularLocation>
        <location evidence="1">Cell membrane</location>
        <topology evidence="1">Peripheral membrane protein</topology>
        <orientation evidence="1">Cytoplasmic side</orientation>
    </subcellularLocation>
</comment>
<evidence type="ECO:0000256" key="1">
    <source>
        <dbReference type="HAMAP-Rule" id="MF_00386"/>
    </source>
</evidence>
<keyword evidence="1" id="KW-0472">Membrane</keyword>
<dbReference type="EMBL" id="JBHHMI010000015">
    <property type="protein sequence ID" value="MFB5268395.1"/>
    <property type="molecule type" value="Genomic_DNA"/>
</dbReference>
<feature type="region of interest" description="Disordered" evidence="2">
    <location>
        <begin position="69"/>
        <end position="101"/>
    </location>
</feature>
<dbReference type="SMART" id="SM01234">
    <property type="entry name" value="Haemolytic"/>
    <property type="match status" value="1"/>
</dbReference>
<dbReference type="PANTHER" id="PTHR33383:SF1">
    <property type="entry name" value="MEMBRANE PROTEIN INSERTION EFFICIENCY FACTOR-RELATED"/>
    <property type="match status" value="1"/>
</dbReference>
<evidence type="ECO:0000256" key="2">
    <source>
        <dbReference type="SAM" id="MobiDB-lite"/>
    </source>
</evidence>
<comment type="similarity">
    <text evidence="1">Belongs to the UPF0161 family.</text>
</comment>
<dbReference type="HAMAP" id="MF_00386">
    <property type="entry name" value="UPF0161_YidD"/>
    <property type="match status" value="1"/>
</dbReference>
<accession>A0ABV5AW16</accession>
<name>A0ABV5AW16_9BACL</name>
<dbReference type="NCBIfam" id="TIGR00278">
    <property type="entry name" value="membrane protein insertion efficiency factor YidD"/>
    <property type="match status" value="1"/>
</dbReference>
<protein>
    <recommendedName>
        <fullName evidence="1">Putative membrane protein insertion efficiency factor</fullName>
    </recommendedName>
</protein>
<dbReference type="Pfam" id="PF01809">
    <property type="entry name" value="YidD"/>
    <property type="match status" value="1"/>
</dbReference>
<dbReference type="PANTHER" id="PTHR33383">
    <property type="entry name" value="MEMBRANE PROTEIN INSERTION EFFICIENCY FACTOR-RELATED"/>
    <property type="match status" value="1"/>
</dbReference>
<comment type="function">
    <text evidence="1">Could be involved in insertion of integral membrane proteins into the membrane.</text>
</comment>
<dbReference type="RefSeq" id="WP_375356593.1">
    <property type="nucleotide sequence ID" value="NZ_JBHHMI010000015.1"/>
</dbReference>
<gene>
    <name evidence="3" type="primary">yidD</name>
    <name evidence="3" type="ORF">ACE41H_16655</name>
</gene>
<dbReference type="Proteomes" id="UP001580346">
    <property type="component" value="Unassembled WGS sequence"/>
</dbReference>
<proteinExistence type="inferred from homology"/>
<keyword evidence="1" id="KW-1003">Cell membrane</keyword>
<dbReference type="InterPro" id="IPR002696">
    <property type="entry name" value="Membr_insert_effic_factor_YidD"/>
</dbReference>
<comment type="caution">
    <text evidence="3">The sequence shown here is derived from an EMBL/GenBank/DDBJ whole genome shotgun (WGS) entry which is preliminary data.</text>
</comment>
<evidence type="ECO:0000313" key="4">
    <source>
        <dbReference type="Proteomes" id="UP001580346"/>
    </source>
</evidence>
<organism evidence="3 4">
    <name type="scientific">Paenibacillus enshidis</name>
    <dbReference type="NCBI Taxonomy" id="1458439"/>
    <lineage>
        <taxon>Bacteria</taxon>
        <taxon>Bacillati</taxon>
        <taxon>Bacillota</taxon>
        <taxon>Bacilli</taxon>
        <taxon>Bacillales</taxon>
        <taxon>Paenibacillaceae</taxon>
        <taxon>Paenibacillus</taxon>
    </lineage>
</organism>
<reference evidence="3 4" key="1">
    <citation type="submission" date="2024-09" db="EMBL/GenBank/DDBJ databases">
        <title>Paenibacillus zeirhizospherea sp. nov., isolated from surface of the maize (Zea mays) roots in a horticulture field, Hungary.</title>
        <authorList>
            <person name="Marton D."/>
            <person name="Farkas M."/>
            <person name="Bedics A."/>
            <person name="Toth E."/>
            <person name="Tancsics A."/>
            <person name="Boka K."/>
            <person name="Maroti G."/>
            <person name="Kriszt B."/>
            <person name="Cserhati M."/>
        </authorList>
    </citation>
    <scope>NUCLEOTIDE SEQUENCE [LARGE SCALE GENOMIC DNA]</scope>
    <source>
        <strain evidence="3 4">KCTC 33519</strain>
    </source>
</reference>
<sequence length="101" mass="11240">MADGKRILARRLVQGPIHFYRRVISPLKPPTCRFYPTCSAYALEAIEVHGPFRGSWLAAKRIGKCHPFHPGGYDPVPPAGANGTERSRKRDNPSLANDEQT</sequence>
<keyword evidence="4" id="KW-1185">Reference proteome</keyword>